<feature type="chain" id="PRO_5017959176" evidence="1">
    <location>
        <begin position="28"/>
        <end position="363"/>
    </location>
</feature>
<organism evidence="2 3">
    <name type="scientific">Marinimicrobium koreense</name>
    <dbReference type="NCBI Taxonomy" id="306545"/>
    <lineage>
        <taxon>Bacteria</taxon>
        <taxon>Pseudomonadati</taxon>
        <taxon>Pseudomonadota</taxon>
        <taxon>Gammaproteobacteria</taxon>
        <taxon>Cellvibrionales</taxon>
        <taxon>Cellvibrionaceae</taxon>
        <taxon>Marinimicrobium</taxon>
    </lineage>
</organism>
<keyword evidence="1" id="KW-0732">Signal</keyword>
<evidence type="ECO:0000313" key="2">
    <source>
        <dbReference type="EMBL" id="ROQ18562.1"/>
    </source>
</evidence>
<dbReference type="AlphaFoldDB" id="A0A3N1NIN7"/>
<evidence type="ECO:0000256" key="1">
    <source>
        <dbReference type="SAM" id="SignalP"/>
    </source>
</evidence>
<accession>A0A3N1NIN7</accession>
<dbReference type="SUPFAM" id="SSF56935">
    <property type="entry name" value="Porins"/>
    <property type="match status" value="1"/>
</dbReference>
<name>A0A3N1NIN7_9GAMM</name>
<keyword evidence="3" id="KW-1185">Reference proteome</keyword>
<comment type="caution">
    <text evidence="2">The sequence shown here is derived from an EMBL/GenBank/DDBJ whole genome shotgun (WGS) entry which is preliminary data.</text>
</comment>
<dbReference type="InterPro" id="IPR010870">
    <property type="entry name" value="Porin_O/P"/>
</dbReference>
<sequence>MAKRSSQFLGATALTAASLILPATALAENTFSAGVWGTYAYLPDDDTSQDTWGAFEGEALILYADGNAEPDEGRWLYSAEMRLGPGSFTDPANNSTGDQFTLHKAWVGWQLDDDHVVKVGKSQVPFGWKTVNFWPGDVLLAGFGDQMDVGVKLSGERDAWRYDAALYLADDWGGASTDTVDDNGHWGSSTTFRKVQTWVGNVEYEWVENHSIGLSLQSGKLQDLTGLGNNGVDGSHDAAVLHYQGRFDAFYAKASYITMSRDLPSLYRDDAGLPGTIENQRVAVELGYDVGPWSYYIDLSNANPDTAGSSAGRVNAIAPGLRYDYGPGWVYVEYLTQDGFVDRNGQVGEGDFDALYVSLDFYL</sequence>
<dbReference type="Proteomes" id="UP000273643">
    <property type="component" value="Unassembled WGS sequence"/>
</dbReference>
<gene>
    <name evidence="2" type="ORF">EDC38_2790</name>
</gene>
<reference evidence="2 3" key="1">
    <citation type="submission" date="2018-11" db="EMBL/GenBank/DDBJ databases">
        <title>Genomic Encyclopedia of Type Strains, Phase IV (KMG-IV): sequencing the most valuable type-strain genomes for metagenomic binning, comparative biology and taxonomic classification.</title>
        <authorList>
            <person name="Goeker M."/>
        </authorList>
    </citation>
    <scope>NUCLEOTIDE SEQUENCE [LARGE SCALE GENOMIC DNA]</scope>
    <source>
        <strain evidence="2 3">DSM 16974</strain>
    </source>
</reference>
<dbReference type="Pfam" id="PF07396">
    <property type="entry name" value="Porin_O_P"/>
    <property type="match status" value="1"/>
</dbReference>
<dbReference type="Gene3D" id="2.40.160.10">
    <property type="entry name" value="Porin"/>
    <property type="match status" value="1"/>
</dbReference>
<dbReference type="InterPro" id="IPR023614">
    <property type="entry name" value="Porin_dom_sf"/>
</dbReference>
<feature type="signal peptide" evidence="1">
    <location>
        <begin position="1"/>
        <end position="27"/>
    </location>
</feature>
<proteinExistence type="predicted"/>
<evidence type="ECO:0000313" key="3">
    <source>
        <dbReference type="Proteomes" id="UP000273643"/>
    </source>
</evidence>
<dbReference type="RefSeq" id="WP_246004444.1">
    <property type="nucleotide sequence ID" value="NZ_JBHYFO010000006.1"/>
</dbReference>
<protein>
    <submittedName>
        <fullName evidence="2">Phosphate-selective porin O/P</fullName>
    </submittedName>
</protein>
<dbReference type="EMBL" id="RJUK01000002">
    <property type="protein sequence ID" value="ROQ18562.1"/>
    <property type="molecule type" value="Genomic_DNA"/>
</dbReference>